<dbReference type="PANTHER" id="PTHR35182">
    <property type="entry name" value="PROTEIN CBG13762"/>
    <property type="match status" value="1"/>
</dbReference>
<dbReference type="PANTHER" id="PTHR35182:SF1">
    <property type="entry name" value="COLD-SHOCK PROTEIN-RELATED"/>
    <property type="match status" value="1"/>
</dbReference>
<proteinExistence type="predicted"/>
<evidence type="ECO:0000313" key="3">
    <source>
        <dbReference type="Proteomes" id="UP001152747"/>
    </source>
</evidence>
<dbReference type="AlphaFoldDB" id="A0A9P1J6G2"/>
<name>A0A9P1J6G2_9PELO</name>
<dbReference type="Proteomes" id="UP001152747">
    <property type="component" value="Unassembled WGS sequence"/>
</dbReference>
<feature type="signal peptide" evidence="1">
    <location>
        <begin position="1"/>
        <end position="21"/>
    </location>
</feature>
<keyword evidence="1" id="KW-0732">Signal</keyword>
<feature type="chain" id="PRO_5040134860" evidence="1">
    <location>
        <begin position="22"/>
        <end position="126"/>
    </location>
</feature>
<organism evidence="2 3">
    <name type="scientific">Caenorhabditis angaria</name>
    <dbReference type="NCBI Taxonomy" id="860376"/>
    <lineage>
        <taxon>Eukaryota</taxon>
        <taxon>Metazoa</taxon>
        <taxon>Ecdysozoa</taxon>
        <taxon>Nematoda</taxon>
        <taxon>Chromadorea</taxon>
        <taxon>Rhabditida</taxon>
        <taxon>Rhabditina</taxon>
        <taxon>Rhabditomorpha</taxon>
        <taxon>Rhabditoidea</taxon>
        <taxon>Rhabditidae</taxon>
        <taxon>Peloderinae</taxon>
        <taxon>Caenorhabditis</taxon>
    </lineage>
</organism>
<protein>
    <submittedName>
        <fullName evidence="2">Uncharacterized protein</fullName>
    </submittedName>
</protein>
<reference evidence="2" key="1">
    <citation type="submission" date="2022-11" db="EMBL/GenBank/DDBJ databases">
        <authorList>
            <person name="Kikuchi T."/>
        </authorList>
    </citation>
    <scope>NUCLEOTIDE SEQUENCE</scope>
    <source>
        <strain evidence="2">PS1010</strain>
    </source>
</reference>
<sequence>MTSQILFFTILFVFASSLILASIPEFYFNAGENATLSIGDSKELMRSVGSAGGIQVYRVCDGKNAKTCGYWEDTKTKKKVANAPVTKKVGQNLVLEKVTDEDSGNYYNDGNIYFRVQVFNSVIQGK</sequence>
<evidence type="ECO:0000256" key="1">
    <source>
        <dbReference type="SAM" id="SignalP"/>
    </source>
</evidence>
<evidence type="ECO:0000313" key="2">
    <source>
        <dbReference type="EMBL" id="CAI5456525.1"/>
    </source>
</evidence>
<dbReference type="EMBL" id="CANHGI010000006">
    <property type="protein sequence ID" value="CAI5456525.1"/>
    <property type="molecule type" value="Genomic_DNA"/>
</dbReference>
<dbReference type="OrthoDB" id="5781203at2759"/>
<gene>
    <name evidence="2" type="ORF">CAMP_LOCUS19162</name>
</gene>
<comment type="caution">
    <text evidence="2">The sequence shown here is derived from an EMBL/GenBank/DDBJ whole genome shotgun (WGS) entry which is preliminary data.</text>
</comment>
<accession>A0A9P1J6G2</accession>
<keyword evidence="3" id="KW-1185">Reference proteome</keyword>